<dbReference type="GO" id="GO:0005524">
    <property type="term" value="F:ATP binding"/>
    <property type="evidence" value="ECO:0007669"/>
    <property type="project" value="UniProtKB-KW"/>
</dbReference>
<dbReference type="EMBL" id="NMPR01000255">
    <property type="protein sequence ID" value="KAA8624142.1"/>
    <property type="molecule type" value="Genomic_DNA"/>
</dbReference>
<dbReference type="InterPro" id="IPR043129">
    <property type="entry name" value="ATPase_NBD"/>
</dbReference>
<evidence type="ECO:0000256" key="9">
    <source>
        <dbReference type="RuleBase" id="RU003322"/>
    </source>
</evidence>
<dbReference type="Gene3D" id="2.60.34.10">
    <property type="entry name" value="Substrate Binding Domain Of DNAk, Chain A, domain 1"/>
    <property type="match status" value="1"/>
</dbReference>
<evidence type="ECO:0000256" key="5">
    <source>
        <dbReference type="ARBA" id="ARBA00022801"/>
    </source>
</evidence>
<keyword evidence="3" id="KW-0963">Cytoplasm</keyword>
<reference evidence="10 11" key="1">
    <citation type="submission" date="2017-07" db="EMBL/GenBank/DDBJ databases">
        <title>Genome sequence of the Sordaria macrospora wild type strain R19027.</title>
        <authorList>
            <person name="Nowrousian M."/>
            <person name="Teichert I."/>
            <person name="Kueck U."/>
        </authorList>
    </citation>
    <scope>NUCLEOTIDE SEQUENCE [LARGE SCALE GENOMIC DNA]</scope>
    <source>
        <strain evidence="10 11">R19027</strain>
        <tissue evidence="10">Mycelium</tissue>
    </source>
</reference>
<dbReference type="SUPFAM" id="SSF100934">
    <property type="entry name" value="Heat shock protein 70kD (HSP70), C-terminal subdomain"/>
    <property type="match status" value="1"/>
</dbReference>
<dbReference type="PROSITE" id="PS00297">
    <property type="entry name" value="HSP70_1"/>
    <property type="match status" value="1"/>
</dbReference>
<dbReference type="InterPro" id="IPR029048">
    <property type="entry name" value="HSP70_C_sf"/>
</dbReference>
<sequence length="699" mass="76468">MQQKKVAPQLKISKLKVAWPALPHVAHSEEPNWLRPFKTLQLPSRPFRRCQLQLSLDIPLQDNTSLKMADEVYDGAIGIDLGTTYSCVAIYEGTNVEIIANEQGSFTTPSFVSFTAEERLIGEAAKNQAAMNPKNTVFDVKRLIGRRIDDPTVKKDMESWPFKVVDDGNGNPKVEVDYLGGVHTFSAQEISAMVLTKMKEIAEVKIGKKVEKAVITVPAYFNDNQRQATKDAGAISGLNVLRIINEPTAAAIAYGLGANKSNKERNVLIYDLGGGTFDVSLLNIQGGVFTVKATAGDTHLGGQDFDTNLLDYCKKEFTRRTKKASTNPYSFPTTFRSSTTDLSGDARALRRLRTACERAKRTLSSGAQTTIEIDSLFDGEDFNINVTRARFEDLNAKAFSGTLEPVAQVLKDAAIEKSAVDEIVLVGGSTRIPKVQKLLSEFFDGKKLEKSINPDEAVAYGAAVQAGILSGKATSAETSDLLLLDVVPLSLGVAMEGNIFAPVVPRGQTVPTIKKRTFTTVADNQQTVQFPVFQGERVNCEDNTSLGEFTLAPIPPMKAGEPVLEVVFEVDVNGILKVTATEKTSGRSANITISNSVGKLSSSEIEKMVEEAEKFKSNDEAFSKRFEAKQQLESYISRVEEIVSDPTLSLKLKRGQKEKIEQSLSEAMSQLEIEDSSAEDLKKKELALKRLVTKAMSSR</sequence>
<dbReference type="FunFam" id="3.30.420.40:FF:000026">
    <property type="entry name" value="Heat shock protein 70"/>
    <property type="match status" value="1"/>
</dbReference>
<dbReference type="AlphaFoldDB" id="A0A8S8ZGD3"/>
<dbReference type="Proteomes" id="UP000433876">
    <property type="component" value="Unassembled WGS sequence"/>
</dbReference>
<dbReference type="SUPFAM" id="SSF53067">
    <property type="entry name" value="Actin-like ATPase domain"/>
    <property type="match status" value="2"/>
</dbReference>
<dbReference type="NCBIfam" id="NF001413">
    <property type="entry name" value="PRK00290.1"/>
    <property type="match status" value="1"/>
</dbReference>
<comment type="catalytic activity">
    <reaction evidence="8">
        <text>ATP + H2O = ADP + phosphate + H(+)</text>
        <dbReference type="Rhea" id="RHEA:13065"/>
        <dbReference type="ChEBI" id="CHEBI:15377"/>
        <dbReference type="ChEBI" id="CHEBI:15378"/>
        <dbReference type="ChEBI" id="CHEBI:30616"/>
        <dbReference type="ChEBI" id="CHEBI:43474"/>
        <dbReference type="ChEBI" id="CHEBI:456216"/>
        <dbReference type="EC" id="3.6.4.10"/>
    </reaction>
</comment>
<dbReference type="PRINTS" id="PR00301">
    <property type="entry name" value="HEATSHOCK70"/>
</dbReference>
<dbReference type="FunFam" id="3.90.640.10:FF:000002">
    <property type="entry name" value="Heat shock 70 kDa"/>
    <property type="match status" value="1"/>
</dbReference>
<name>A0A8S8ZGD3_SORMA</name>
<proteinExistence type="inferred from homology"/>
<evidence type="ECO:0000313" key="10">
    <source>
        <dbReference type="EMBL" id="KAA8624142.1"/>
    </source>
</evidence>
<evidence type="ECO:0000256" key="2">
    <source>
        <dbReference type="ARBA" id="ARBA00012554"/>
    </source>
</evidence>
<dbReference type="PROSITE" id="PS00329">
    <property type="entry name" value="HSP70_2"/>
    <property type="match status" value="1"/>
</dbReference>
<comment type="similarity">
    <text evidence="9">Belongs to the heat shock protein 70 family.</text>
</comment>
<dbReference type="PANTHER" id="PTHR19375">
    <property type="entry name" value="HEAT SHOCK PROTEIN 70KDA"/>
    <property type="match status" value="1"/>
</dbReference>
<evidence type="ECO:0000256" key="3">
    <source>
        <dbReference type="ARBA" id="ARBA00022490"/>
    </source>
</evidence>
<dbReference type="PROSITE" id="PS01036">
    <property type="entry name" value="HSP70_3"/>
    <property type="match status" value="1"/>
</dbReference>
<evidence type="ECO:0000256" key="4">
    <source>
        <dbReference type="ARBA" id="ARBA00022741"/>
    </source>
</evidence>
<dbReference type="InterPro" id="IPR013126">
    <property type="entry name" value="Hsp_70_fam"/>
</dbReference>
<comment type="caution">
    <text evidence="10">The sequence shown here is derived from an EMBL/GenBank/DDBJ whole genome shotgun (WGS) entry which is preliminary data.</text>
</comment>
<evidence type="ECO:0000256" key="7">
    <source>
        <dbReference type="ARBA" id="ARBA00023186"/>
    </source>
</evidence>
<accession>A0A8S8ZGD3</accession>
<dbReference type="InterPro" id="IPR029047">
    <property type="entry name" value="HSP70_peptide-bd_sf"/>
</dbReference>
<dbReference type="SUPFAM" id="SSF100920">
    <property type="entry name" value="Heat shock protein 70kD (HSP70), peptide-binding domain"/>
    <property type="match status" value="1"/>
</dbReference>
<dbReference type="FunFam" id="2.60.34.10:FF:000004">
    <property type="entry name" value="Heat shock protein SSB1"/>
    <property type="match status" value="1"/>
</dbReference>
<dbReference type="Gene3D" id="3.30.30.30">
    <property type="match status" value="1"/>
</dbReference>
<dbReference type="VEuPathDB" id="FungiDB:SMAC_04972"/>
<evidence type="ECO:0000313" key="11">
    <source>
        <dbReference type="Proteomes" id="UP000433876"/>
    </source>
</evidence>
<dbReference type="Gene3D" id="1.20.1270.10">
    <property type="match status" value="1"/>
</dbReference>
<evidence type="ECO:0000256" key="1">
    <source>
        <dbReference type="ARBA" id="ARBA00004496"/>
    </source>
</evidence>
<keyword evidence="4 9" id="KW-0547">Nucleotide-binding</keyword>
<dbReference type="InterPro" id="IPR018181">
    <property type="entry name" value="Heat_shock_70_CS"/>
</dbReference>
<protein>
    <recommendedName>
        <fullName evidence="2">non-chaperonin molecular chaperone ATPase</fullName>
        <ecNumber evidence="2">3.6.4.10</ecNumber>
    </recommendedName>
</protein>
<comment type="subcellular location">
    <subcellularLocation>
        <location evidence="1">Cytoplasm</location>
    </subcellularLocation>
</comment>
<evidence type="ECO:0000256" key="8">
    <source>
        <dbReference type="ARBA" id="ARBA00048056"/>
    </source>
</evidence>
<keyword evidence="5" id="KW-0378">Hydrolase</keyword>
<gene>
    <name evidence="10" type="ORF">SMACR_04972</name>
</gene>
<dbReference type="GO" id="GO:0016787">
    <property type="term" value="F:hydrolase activity"/>
    <property type="evidence" value="ECO:0007669"/>
    <property type="project" value="UniProtKB-KW"/>
</dbReference>
<keyword evidence="7" id="KW-0143">Chaperone</keyword>
<keyword evidence="6 9" id="KW-0067">ATP-binding</keyword>
<organism evidence="10 11">
    <name type="scientific">Sordaria macrospora</name>
    <dbReference type="NCBI Taxonomy" id="5147"/>
    <lineage>
        <taxon>Eukaryota</taxon>
        <taxon>Fungi</taxon>
        <taxon>Dikarya</taxon>
        <taxon>Ascomycota</taxon>
        <taxon>Pezizomycotina</taxon>
        <taxon>Sordariomycetes</taxon>
        <taxon>Sordariomycetidae</taxon>
        <taxon>Sordariales</taxon>
        <taxon>Sordariaceae</taxon>
        <taxon>Sordaria</taxon>
    </lineage>
</organism>
<dbReference type="EC" id="3.6.4.10" evidence="2"/>
<dbReference type="Gene3D" id="3.90.640.10">
    <property type="entry name" value="Actin, Chain A, domain 4"/>
    <property type="match status" value="1"/>
</dbReference>
<evidence type="ECO:0000256" key="6">
    <source>
        <dbReference type="ARBA" id="ARBA00022840"/>
    </source>
</evidence>
<dbReference type="FunFam" id="1.20.1270.10:FF:000014">
    <property type="entry name" value="Heat shock protein 70"/>
    <property type="match status" value="1"/>
</dbReference>
<dbReference type="Gene3D" id="3.30.420.40">
    <property type="match status" value="2"/>
</dbReference>
<dbReference type="FunFam" id="3.30.420.40:FF:000172">
    <property type="entry name" value="Heat shock 70 kDa protein"/>
    <property type="match status" value="2"/>
</dbReference>
<dbReference type="GO" id="GO:0140662">
    <property type="term" value="F:ATP-dependent protein folding chaperone"/>
    <property type="evidence" value="ECO:0007669"/>
    <property type="project" value="InterPro"/>
</dbReference>
<dbReference type="FunFam" id="3.30.30.30:FF:000005">
    <property type="entry name" value="Heat shock protein ssb1"/>
    <property type="match status" value="1"/>
</dbReference>
<dbReference type="GO" id="GO:0005737">
    <property type="term" value="C:cytoplasm"/>
    <property type="evidence" value="ECO:0007669"/>
    <property type="project" value="UniProtKB-SubCell"/>
</dbReference>
<dbReference type="Pfam" id="PF00012">
    <property type="entry name" value="HSP70"/>
    <property type="match status" value="1"/>
</dbReference>